<keyword evidence="1" id="KW-0472">Membrane</keyword>
<keyword evidence="1" id="KW-1133">Transmembrane helix</keyword>
<protein>
    <submittedName>
        <fullName evidence="2">Uncharacterized protein</fullName>
    </submittedName>
</protein>
<proteinExistence type="predicted"/>
<organism evidence="2 3">
    <name type="scientific">Enterococcus durans</name>
    <dbReference type="NCBI Taxonomy" id="53345"/>
    <lineage>
        <taxon>Bacteria</taxon>
        <taxon>Bacillati</taxon>
        <taxon>Bacillota</taxon>
        <taxon>Bacilli</taxon>
        <taxon>Lactobacillales</taxon>
        <taxon>Enterococcaceae</taxon>
        <taxon>Enterococcus</taxon>
    </lineage>
</organism>
<feature type="transmembrane region" description="Helical" evidence="1">
    <location>
        <begin position="16"/>
        <end position="36"/>
    </location>
</feature>
<dbReference type="Proteomes" id="UP000252797">
    <property type="component" value="Unassembled WGS sequence"/>
</dbReference>
<feature type="transmembrane region" description="Helical" evidence="1">
    <location>
        <begin position="82"/>
        <end position="102"/>
    </location>
</feature>
<accession>A0A367CCU3</accession>
<reference evidence="2 3" key="1">
    <citation type="submission" date="2015-06" db="EMBL/GenBank/DDBJ databases">
        <title>The Genome Sequence of Enterococcus durans 4EA1.</title>
        <authorList>
            <consortium name="The Broad Institute Genomics Platform"/>
            <consortium name="The Broad Institute Genome Sequencing Center for Infectious Disease"/>
            <person name="Earl A.M."/>
            <person name="Van Tyne D."/>
            <person name="Lebreton F."/>
            <person name="Saavedra J.T."/>
            <person name="Gilmore M.S."/>
            <person name="Manson Mcguire A."/>
            <person name="Clock S."/>
            <person name="Crupain M."/>
            <person name="Rangan U."/>
            <person name="Young S."/>
            <person name="Abouelleil A."/>
            <person name="Cao P."/>
            <person name="Chapman S.B."/>
            <person name="Griggs A."/>
            <person name="Priest M."/>
            <person name="Shea T."/>
            <person name="Wortman J."/>
            <person name="Nusbaum C."/>
            <person name="Birren B."/>
        </authorList>
    </citation>
    <scope>NUCLEOTIDE SEQUENCE [LARGE SCALE GENOMIC DNA]</scope>
    <source>
        <strain evidence="2 3">4EA1</strain>
    </source>
</reference>
<feature type="transmembrane region" description="Helical" evidence="1">
    <location>
        <begin position="57"/>
        <end position="76"/>
    </location>
</feature>
<evidence type="ECO:0000313" key="2">
    <source>
        <dbReference type="EMBL" id="RCA10202.1"/>
    </source>
</evidence>
<keyword evidence="1" id="KW-0812">Transmembrane</keyword>
<dbReference type="EMBL" id="LEPB01000004">
    <property type="protein sequence ID" value="RCA10202.1"/>
    <property type="molecule type" value="Genomic_DNA"/>
</dbReference>
<feature type="transmembrane region" description="Helical" evidence="1">
    <location>
        <begin position="109"/>
        <end position="130"/>
    </location>
</feature>
<comment type="caution">
    <text evidence="2">The sequence shown here is derived from an EMBL/GenBank/DDBJ whole genome shotgun (WGS) entry which is preliminary data.</text>
</comment>
<dbReference type="AlphaFoldDB" id="A0A367CCU3"/>
<name>A0A367CCU3_9ENTE</name>
<sequence>MWIAAWIVSRSVLNEVVLPILFILAIGPISLLGSQTQTNGVYGWLRTVTKGQRHQQNSELIVLFLFVCCLLVPIMVKNPSEIILLLFFGLSLILLAQVLGTLFKNGRAFIGIMSVFWFIYLNGVTALLPLQKESNLLVTGVYILLTILLIVLLQLKVLVKNRE</sequence>
<feature type="transmembrane region" description="Helical" evidence="1">
    <location>
        <begin position="136"/>
        <end position="159"/>
    </location>
</feature>
<evidence type="ECO:0000256" key="1">
    <source>
        <dbReference type="SAM" id="Phobius"/>
    </source>
</evidence>
<evidence type="ECO:0000313" key="3">
    <source>
        <dbReference type="Proteomes" id="UP000252797"/>
    </source>
</evidence>
<gene>
    <name evidence="2" type="ORF">EA71_00933</name>
</gene>